<proteinExistence type="inferred from homology"/>
<dbReference type="EMBL" id="JAIWQS010000006">
    <property type="protein sequence ID" value="KAJ8763157.1"/>
    <property type="molecule type" value="Genomic_DNA"/>
</dbReference>
<accession>A0AAV8T929</accession>
<evidence type="ECO:0000256" key="3">
    <source>
        <dbReference type="ARBA" id="ARBA00013133"/>
    </source>
</evidence>
<keyword evidence="5" id="KW-0560">Oxidoreductase</keyword>
<evidence type="ECO:0000256" key="2">
    <source>
        <dbReference type="ARBA" id="ARBA00006622"/>
    </source>
</evidence>
<evidence type="ECO:0000256" key="1">
    <source>
        <dbReference type="ARBA" id="ARBA00001954"/>
    </source>
</evidence>
<keyword evidence="6" id="KW-0408">Iron</keyword>
<dbReference type="Pfam" id="PF07847">
    <property type="entry name" value="PCO_ADO"/>
    <property type="match status" value="1"/>
</dbReference>
<evidence type="ECO:0000256" key="4">
    <source>
        <dbReference type="ARBA" id="ARBA00022723"/>
    </source>
</evidence>
<evidence type="ECO:0000313" key="9">
    <source>
        <dbReference type="Proteomes" id="UP001159364"/>
    </source>
</evidence>
<dbReference type="SUPFAM" id="SSF51182">
    <property type="entry name" value="RmlC-like cupins"/>
    <property type="match status" value="1"/>
</dbReference>
<sequence length="286" mass="32148">MFRERITDTMVERRISTPVPNRRRVGYANRSLKRKRCKRANKIVDTAVPNVLQELYASSRDIFKGPGTVPSLNDEKRLCQILDNMKPEDVGLTSKLPFFNPKTAVKGTPRVSCTTIYKSDNFSLCMFFLPANGVIPLHNHPGMTVFTKLLVGTMHIKSYDWVDPLTGNEPIEPSKLRLAKLIANEEFTAPCSSSVLYPTMGGNIHQCRAITPCAFLDVLGPPYSKEDGRDCSYYKDFPYHAYTNGGMRLAEQEASSYGWLEEIDMPDNSDMDGIDYLGPQIVETSC</sequence>
<dbReference type="GO" id="GO:0070483">
    <property type="term" value="P:detection of hypoxia"/>
    <property type="evidence" value="ECO:0007669"/>
    <property type="project" value="UniProtKB-ARBA"/>
</dbReference>
<comment type="caution">
    <text evidence="8">The sequence shown here is derived from an EMBL/GenBank/DDBJ whole genome shotgun (WGS) entry which is preliminary data.</text>
</comment>
<dbReference type="GO" id="GO:0046872">
    <property type="term" value="F:metal ion binding"/>
    <property type="evidence" value="ECO:0007669"/>
    <property type="project" value="UniProtKB-KW"/>
</dbReference>
<evidence type="ECO:0000256" key="7">
    <source>
        <dbReference type="ARBA" id="ARBA00024284"/>
    </source>
</evidence>
<dbReference type="InterPro" id="IPR011051">
    <property type="entry name" value="RmlC_Cupin_sf"/>
</dbReference>
<organism evidence="8 9">
    <name type="scientific">Erythroxylum novogranatense</name>
    <dbReference type="NCBI Taxonomy" id="1862640"/>
    <lineage>
        <taxon>Eukaryota</taxon>
        <taxon>Viridiplantae</taxon>
        <taxon>Streptophyta</taxon>
        <taxon>Embryophyta</taxon>
        <taxon>Tracheophyta</taxon>
        <taxon>Spermatophyta</taxon>
        <taxon>Magnoliopsida</taxon>
        <taxon>eudicotyledons</taxon>
        <taxon>Gunneridae</taxon>
        <taxon>Pentapetalae</taxon>
        <taxon>rosids</taxon>
        <taxon>fabids</taxon>
        <taxon>Malpighiales</taxon>
        <taxon>Erythroxylaceae</taxon>
        <taxon>Erythroxylum</taxon>
    </lineage>
</organism>
<protein>
    <recommendedName>
        <fullName evidence="3">cysteine dioxygenase</fullName>
        <ecNumber evidence="3">1.13.11.20</ecNumber>
    </recommendedName>
</protein>
<comment type="catalytic activity">
    <reaction evidence="7">
        <text>L-cysteine + O2 = 3-sulfino-L-alanine + H(+)</text>
        <dbReference type="Rhea" id="RHEA:20441"/>
        <dbReference type="ChEBI" id="CHEBI:15378"/>
        <dbReference type="ChEBI" id="CHEBI:15379"/>
        <dbReference type="ChEBI" id="CHEBI:35235"/>
        <dbReference type="ChEBI" id="CHEBI:61085"/>
        <dbReference type="EC" id="1.13.11.20"/>
    </reaction>
    <physiologicalReaction direction="left-to-right" evidence="7">
        <dbReference type="Rhea" id="RHEA:20442"/>
    </physiologicalReaction>
</comment>
<keyword evidence="9" id="KW-1185">Reference proteome</keyword>
<reference evidence="8 9" key="1">
    <citation type="submission" date="2021-09" db="EMBL/GenBank/DDBJ databases">
        <title>Genomic insights and catalytic innovation underlie evolution of tropane alkaloids biosynthesis.</title>
        <authorList>
            <person name="Wang Y.-J."/>
            <person name="Tian T."/>
            <person name="Huang J.-P."/>
            <person name="Huang S.-X."/>
        </authorList>
    </citation>
    <scope>NUCLEOTIDE SEQUENCE [LARGE SCALE GENOMIC DNA]</scope>
    <source>
        <strain evidence="8">KIB-2018</strain>
        <tissue evidence="8">Leaf</tissue>
    </source>
</reference>
<dbReference type="InterPro" id="IPR012864">
    <property type="entry name" value="PCO/ADO"/>
</dbReference>
<gene>
    <name evidence="8" type="ORF">K2173_025542</name>
</gene>
<evidence type="ECO:0000256" key="6">
    <source>
        <dbReference type="ARBA" id="ARBA00023004"/>
    </source>
</evidence>
<dbReference type="AlphaFoldDB" id="A0AAV8T929"/>
<dbReference type="PANTHER" id="PTHR22966:SF63">
    <property type="entry name" value="CYSTEINE DIOXYGENASE"/>
    <property type="match status" value="1"/>
</dbReference>
<dbReference type="EC" id="1.13.11.20" evidence="3"/>
<dbReference type="PANTHER" id="PTHR22966">
    <property type="entry name" value="2-AMINOETHANETHIOL DIOXYGENASE"/>
    <property type="match status" value="1"/>
</dbReference>
<name>A0AAV8T929_9ROSI</name>
<dbReference type="Proteomes" id="UP001159364">
    <property type="component" value="Linkage Group LG06"/>
</dbReference>
<comment type="similarity">
    <text evidence="2">Belongs to the cysteine dioxygenase family.</text>
</comment>
<dbReference type="InterPro" id="IPR014710">
    <property type="entry name" value="RmlC-like_jellyroll"/>
</dbReference>
<keyword evidence="4" id="KW-0479">Metal-binding</keyword>
<comment type="cofactor">
    <cofactor evidence="1">
        <name>Fe(2+)</name>
        <dbReference type="ChEBI" id="CHEBI:29033"/>
    </cofactor>
</comment>
<evidence type="ECO:0000313" key="8">
    <source>
        <dbReference type="EMBL" id="KAJ8763157.1"/>
    </source>
</evidence>
<dbReference type="CDD" id="cd20289">
    <property type="entry name" value="cupin_ADO"/>
    <property type="match status" value="1"/>
</dbReference>
<evidence type="ECO:0000256" key="5">
    <source>
        <dbReference type="ARBA" id="ARBA00023002"/>
    </source>
</evidence>
<dbReference type="GO" id="GO:0017172">
    <property type="term" value="F:cysteine dioxygenase activity"/>
    <property type="evidence" value="ECO:0007669"/>
    <property type="project" value="UniProtKB-EC"/>
</dbReference>
<dbReference type="Gene3D" id="2.60.120.10">
    <property type="entry name" value="Jelly Rolls"/>
    <property type="match status" value="1"/>
</dbReference>